<evidence type="ECO:0000313" key="1">
    <source>
        <dbReference type="EMBL" id="RHH14458.1"/>
    </source>
</evidence>
<dbReference type="Proteomes" id="UP000266644">
    <property type="component" value="Unassembled WGS sequence"/>
</dbReference>
<proteinExistence type="predicted"/>
<accession>A0A396C1K0</accession>
<dbReference type="RefSeq" id="WP_122330106.1">
    <property type="nucleotide sequence ID" value="NZ_JAQDYY010000001.1"/>
</dbReference>
<gene>
    <name evidence="1" type="ORF">DW228_06555</name>
</gene>
<sequence length="131" mass="15018">MKTFKDLHIGDDLYVIDGDFGIRSITIDGIRNITLSNTRIELFRVGRKEPITANACNTKAVSSSMDIKGNPVEITYFSCFDAANEEKSKLRDSYIDKQFCIAKQAFKRIKKVSVNDDRLKKRILDFFNINE</sequence>
<evidence type="ECO:0000313" key="2">
    <source>
        <dbReference type="Proteomes" id="UP000266644"/>
    </source>
</evidence>
<protein>
    <submittedName>
        <fullName evidence="1">Uncharacterized protein</fullName>
    </submittedName>
</protein>
<organism evidence="1 2">
    <name type="scientific">Bacteroides fragilis</name>
    <dbReference type="NCBI Taxonomy" id="817"/>
    <lineage>
        <taxon>Bacteria</taxon>
        <taxon>Pseudomonadati</taxon>
        <taxon>Bacteroidota</taxon>
        <taxon>Bacteroidia</taxon>
        <taxon>Bacteroidales</taxon>
        <taxon>Bacteroidaceae</taxon>
        <taxon>Bacteroides</taxon>
    </lineage>
</organism>
<name>A0A396C1K0_BACFG</name>
<dbReference type="EMBL" id="QRJE01000008">
    <property type="protein sequence ID" value="RHH14458.1"/>
    <property type="molecule type" value="Genomic_DNA"/>
</dbReference>
<reference evidence="1 2" key="1">
    <citation type="submission" date="2018-08" db="EMBL/GenBank/DDBJ databases">
        <title>A genome reference for cultivated species of the human gut microbiota.</title>
        <authorList>
            <person name="Zou Y."/>
            <person name="Xue W."/>
            <person name="Luo G."/>
        </authorList>
    </citation>
    <scope>NUCLEOTIDE SEQUENCE [LARGE SCALE GENOMIC DNA]</scope>
    <source>
        <strain evidence="1 2">AM18-6</strain>
    </source>
</reference>
<dbReference type="AlphaFoldDB" id="A0A396C1K0"/>
<comment type="caution">
    <text evidence="1">The sequence shown here is derived from an EMBL/GenBank/DDBJ whole genome shotgun (WGS) entry which is preliminary data.</text>
</comment>